<keyword evidence="4" id="KW-0645">Protease</keyword>
<evidence type="ECO:0000256" key="1">
    <source>
        <dbReference type="ARBA" id="ARBA00009067"/>
    </source>
</evidence>
<comment type="similarity">
    <text evidence="1">Belongs to the UPF0177 family.</text>
</comment>
<dbReference type="EMBL" id="CAUZLT010000004">
    <property type="protein sequence ID" value="CAK1247039.1"/>
    <property type="molecule type" value="Genomic_DNA"/>
</dbReference>
<accession>A0ABN9YUP2</accession>
<dbReference type="Proteomes" id="UP001314262">
    <property type="component" value="Unassembled WGS sequence"/>
</dbReference>
<feature type="transmembrane region" description="Helical" evidence="2">
    <location>
        <begin position="229"/>
        <end position="251"/>
    </location>
</feature>
<evidence type="ECO:0000313" key="5">
    <source>
        <dbReference type="Proteomes" id="UP001314262"/>
    </source>
</evidence>
<evidence type="ECO:0000259" key="3">
    <source>
        <dbReference type="Pfam" id="PF02517"/>
    </source>
</evidence>
<keyword evidence="5" id="KW-1185">Reference proteome</keyword>
<dbReference type="InterPro" id="IPR003675">
    <property type="entry name" value="Rce1/LyrA-like_dom"/>
</dbReference>
<dbReference type="GO" id="GO:0008233">
    <property type="term" value="F:peptidase activity"/>
    <property type="evidence" value="ECO:0007669"/>
    <property type="project" value="UniProtKB-KW"/>
</dbReference>
<protein>
    <submittedName>
        <fullName evidence="4">CAAX protease family (YdiL)</fullName>
    </submittedName>
</protein>
<evidence type="ECO:0000256" key="2">
    <source>
        <dbReference type="SAM" id="Phobius"/>
    </source>
</evidence>
<evidence type="ECO:0000313" key="4">
    <source>
        <dbReference type="EMBL" id="CAK1247039.1"/>
    </source>
</evidence>
<feature type="transmembrane region" description="Helical" evidence="2">
    <location>
        <begin position="12"/>
        <end position="30"/>
    </location>
</feature>
<reference evidence="4 5" key="1">
    <citation type="submission" date="2023-10" db="EMBL/GenBank/DDBJ databases">
        <authorList>
            <person name="Botero Cardona J."/>
        </authorList>
    </citation>
    <scope>NUCLEOTIDE SEQUENCE [LARGE SCALE GENOMIC DNA]</scope>
    <source>
        <strain evidence="4 5">R-53137</strain>
    </source>
</reference>
<feature type="transmembrane region" description="Helical" evidence="2">
    <location>
        <begin position="36"/>
        <end position="61"/>
    </location>
</feature>
<keyword evidence="2" id="KW-0472">Membrane</keyword>
<keyword evidence="2" id="KW-0812">Transmembrane</keyword>
<feature type="domain" description="CAAX prenyl protease 2/Lysostaphin resistance protein A-like" evidence="3">
    <location>
        <begin position="114"/>
        <end position="219"/>
    </location>
</feature>
<feature type="transmembrane region" description="Helical" evidence="2">
    <location>
        <begin position="154"/>
        <end position="176"/>
    </location>
</feature>
<name>A0ABN9YUP2_9LACO</name>
<proteinExistence type="inferred from homology"/>
<keyword evidence="2" id="KW-1133">Transmembrane helix</keyword>
<keyword evidence="4" id="KW-0378">Hydrolase</keyword>
<dbReference type="GO" id="GO:0006508">
    <property type="term" value="P:proteolysis"/>
    <property type="evidence" value="ECO:0007669"/>
    <property type="project" value="UniProtKB-KW"/>
</dbReference>
<feature type="transmembrane region" description="Helical" evidence="2">
    <location>
        <begin position="188"/>
        <end position="217"/>
    </location>
</feature>
<comment type="caution">
    <text evidence="4">The sequence shown here is derived from an EMBL/GenBank/DDBJ whole genome shotgun (WGS) entry which is preliminary data.</text>
</comment>
<dbReference type="RefSeq" id="WP_203619219.1">
    <property type="nucleotide sequence ID" value="NZ_BOJU01000004.1"/>
</dbReference>
<feature type="transmembrane region" description="Helical" evidence="2">
    <location>
        <begin position="82"/>
        <end position="102"/>
    </location>
</feature>
<sequence length="267" mass="30424">MKQDSEEIKNKITHYDILIIFLFFVGSFFEPGHPDIVSFGATIVLSVLMSIVLMIDVYLIRKVANQEKIYQEKLPLSKPQKFLIFGLLVYFVVLYAINGNIQSLLELFKESPKMILSCTMVALGAGFFEEYLFRGYLVNLTQRILNRFKIQHNRLIIISISTSLAFSALHLLNLSVYPSSLAVYQQVFYAFGSGLLFMIFRVLTNSILVVAVAHFLFDWQSTITGNLPVSPWSDILLTFLPLIVIAIVWLVSLDKTIEQKQIVESKP</sequence>
<gene>
    <name evidence="4" type="ORF">R53137_KAKDMLNK_01099</name>
</gene>
<dbReference type="Pfam" id="PF02517">
    <property type="entry name" value="Rce1-like"/>
    <property type="match status" value="1"/>
</dbReference>
<organism evidence="4 5">
    <name type="scientific">Fructobacillus tropaeoli</name>
    <dbReference type="NCBI Taxonomy" id="709323"/>
    <lineage>
        <taxon>Bacteria</taxon>
        <taxon>Bacillati</taxon>
        <taxon>Bacillota</taxon>
        <taxon>Bacilli</taxon>
        <taxon>Lactobacillales</taxon>
        <taxon>Lactobacillaceae</taxon>
        <taxon>Fructobacillus</taxon>
    </lineage>
</organism>